<feature type="transmembrane region" description="Helical" evidence="6">
    <location>
        <begin position="101"/>
        <end position="124"/>
    </location>
</feature>
<keyword evidence="5 6" id="KW-0472">Membrane</keyword>
<evidence type="ECO:0000256" key="3">
    <source>
        <dbReference type="ARBA" id="ARBA00022692"/>
    </source>
</evidence>
<comment type="similarity">
    <text evidence="2">Belongs to the UPF0382 family.</text>
</comment>
<gene>
    <name evidence="7" type="ORF">NE848_04890</name>
</gene>
<dbReference type="Pfam" id="PF04241">
    <property type="entry name" value="DUF423"/>
    <property type="match status" value="1"/>
</dbReference>
<accession>A0ABT0YZ03</accession>
<feature type="transmembrane region" description="Helical" evidence="6">
    <location>
        <begin position="47"/>
        <end position="63"/>
    </location>
</feature>
<keyword evidence="8" id="KW-1185">Reference proteome</keyword>
<evidence type="ECO:0000256" key="4">
    <source>
        <dbReference type="ARBA" id="ARBA00022989"/>
    </source>
</evidence>
<evidence type="ECO:0000313" key="8">
    <source>
        <dbReference type="Proteomes" id="UP001155077"/>
    </source>
</evidence>
<dbReference type="PANTHER" id="PTHR43461:SF1">
    <property type="entry name" value="TRANSMEMBRANE PROTEIN 256"/>
    <property type="match status" value="1"/>
</dbReference>
<protein>
    <submittedName>
        <fullName evidence="7">DUF423 domain-containing protein</fullName>
    </submittedName>
</protein>
<keyword evidence="4 6" id="KW-1133">Transmembrane helix</keyword>
<dbReference type="PANTHER" id="PTHR43461">
    <property type="entry name" value="TRANSMEMBRANE PROTEIN 256"/>
    <property type="match status" value="1"/>
</dbReference>
<comment type="subcellular location">
    <subcellularLocation>
        <location evidence="1">Membrane</location>
        <topology evidence="1">Multi-pass membrane protein</topology>
    </subcellularLocation>
</comment>
<comment type="caution">
    <text evidence="7">The sequence shown here is derived from an EMBL/GenBank/DDBJ whole genome shotgun (WGS) entry which is preliminary data.</text>
</comment>
<evidence type="ECO:0000313" key="7">
    <source>
        <dbReference type="EMBL" id="MCM8568702.1"/>
    </source>
</evidence>
<evidence type="ECO:0000256" key="2">
    <source>
        <dbReference type="ARBA" id="ARBA00009694"/>
    </source>
</evidence>
<keyword evidence="3 6" id="KW-0812">Transmembrane</keyword>
<evidence type="ECO:0000256" key="6">
    <source>
        <dbReference type="SAM" id="Phobius"/>
    </source>
</evidence>
<dbReference type="Proteomes" id="UP001155077">
    <property type="component" value="Unassembled WGS sequence"/>
</dbReference>
<reference evidence="7" key="1">
    <citation type="submission" date="2022-06" db="EMBL/GenBank/DDBJ databases">
        <title>Gramella sediminis sp. nov., isolated from deep-sea sediment of the Indian Ocean.</title>
        <authorList>
            <person name="Yang L."/>
        </authorList>
    </citation>
    <scope>NUCLEOTIDE SEQUENCE</scope>
    <source>
        <strain evidence="7">HMD3159</strain>
    </source>
</reference>
<dbReference type="EMBL" id="JAMSCK010000002">
    <property type="protein sequence ID" value="MCM8568702.1"/>
    <property type="molecule type" value="Genomic_DNA"/>
</dbReference>
<dbReference type="InterPro" id="IPR006696">
    <property type="entry name" value="DUF423"/>
</dbReference>
<proteinExistence type="inferred from homology"/>
<evidence type="ECO:0000256" key="1">
    <source>
        <dbReference type="ARBA" id="ARBA00004141"/>
    </source>
</evidence>
<sequence>MNRRFLIAGALFGLLAVILGAFAVHGLKDIISENSLNSFETGVRFQIYHALLLLIIGGFGKAWNLKFTWIFYLLCLGIIFFSGSIYLLATNDLTAFDFTRIALVTPLGGTLLIIAWFILLLNFITLKKK</sequence>
<name>A0ABT0YZ03_9FLAO</name>
<feature type="transmembrane region" description="Helical" evidence="6">
    <location>
        <begin position="70"/>
        <end position="89"/>
    </location>
</feature>
<organism evidence="7 8">
    <name type="scientific">Gramella jeungdoensis</name>
    <dbReference type="NCBI Taxonomy" id="708091"/>
    <lineage>
        <taxon>Bacteria</taxon>
        <taxon>Pseudomonadati</taxon>
        <taxon>Bacteroidota</taxon>
        <taxon>Flavobacteriia</taxon>
        <taxon>Flavobacteriales</taxon>
        <taxon>Flavobacteriaceae</taxon>
        <taxon>Christiangramia</taxon>
    </lineage>
</organism>
<evidence type="ECO:0000256" key="5">
    <source>
        <dbReference type="ARBA" id="ARBA00023136"/>
    </source>
</evidence>
<dbReference type="RefSeq" id="WP_252111103.1">
    <property type="nucleotide sequence ID" value="NZ_JAMSCK010000002.1"/>
</dbReference>